<dbReference type="InterPro" id="IPR017945">
    <property type="entry name" value="DHBP_synth_RibB-like_a/b_dom"/>
</dbReference>
<dbReference type="NCBIfam" id="TIGR00057">
    <property type="entry name" value="L-threonylcarbamoyladenylate synthase"/>
    <property type="match status" value="1"/>
</dbReference>
<comment type="catalytic activity">
    <reaction evidence="6">
        <text>L-threonine + hydrogencarbonate + ATP = L-threonylcarbamoyladenylate + diphosphate + H2O</text>
        <dbReference type="Rhea" id="RHEA:36407"/>
        <dbReference type="ChEBI" id="CHEBI:15377"/>
        <dbReference type="ChEBI" id="CHEBI:17544"/>
        <dbReference type="ChEBI" id="CHEBI:30616"/>
        <dbReference type="ChEBI" id="CHEBI:33019"/>
        <dbReference type="ChEBI" id="CHEBI:57926"/>
        <dbReference type="ChEBI" id="CHEBI:73682"/>
        <dbReference type="EC" id="2.7.7.87"/>
    </reaction>
</comment>
<dbReference type="AlphaFoldDB" id="A0A3B0V0G3"/>
<dbReference type="GO" id="GO:0006450">
    <property type="term" value="P:regulation of translational fidelity"/>
    <property type="evidence" value="ECO:0007669"/>
    <property type="project" value="TreeGrafter"/>
</dbReference>
<accession>A0A3B0V0G3</accession>
<dbReference type="SUPFAM" id="SSF55821">
    <property type="entry name" value="YrdC/RibB"/>
    <property type="match status" value="1"/>
</dbReference>
<evidence type="ECO:0000256" key="1">
    <source>
        <dbReference type="ARBA" id="ARBA00004496"/>
    </source>
</evidence>
<dbReference type="PROSITE" id="PS51163">
    <property type="entry name" value="YRDC"/>
    <property type="match status" value="1"/>
</dbReference>
<dbReference type="PANTHER" id="PTHR17490:SF18">
    <property type="entry name" value="THREONYLCARBAMOYL-AMP SYNTHASE"/>
    <property type="match status" value="1"/>
</dbReference>
<sequence>MTLSARQRQEIVEAAAVLRDGGLVAFPTETYYGLAVDPFNEQALERLFTVKKRMRLKPVLVLLAEREQLGLLAAEIPDIAGPLMDRFWPGPLTLVFPARPELPALLTGGTASVGVRQSPHPLATGLVRAFGSPLTATSANRSGEAAAVTGEEVRRLFGTEVDLVLDGGATPGRAGSTLIAVTRQGIRRIREGCIAFREIERLVNTT</sequence>
<evidence type="ECO:0000313" key="8">
    <source>
        <dbReference type="EMBL" id="VAW37035.1"/>
    </source>
</evidence>
<dbReference type="GO" id="GO:0000049">
    <property type="term" value="F:tRNA binding"/>
    <property type="evidence" value="ECO:0007669"/>
    <property type="project" value="TreeGrafter"/>
</dbReference>
<evidence type="ECO:0000256" key="4">
    <source>
        <dbReference type="ARBA" id="ARBA00022490"/>
    </source>
</evidence>
<evidence type="ECO:0000256" key="5">
    <source>
        <dbReference type="ARBA" id="ARBA00022679"/>
    </source>
</evidence>
<dbReference type="GO" id="GO:0061710">
    <property type="term" value="F:L-threonylcarbamoyladenylate synthase"/>
    <property type="evidence" value="ECO:0007669"/>
    <property type="project" value="UniProtKB-EC"/>
</dbReference>
<dbReference type="GO" id="GO:0005737">
    <property type="term" value="C:cytoplasm"/>
    <property type="evidence" value="ECO:0007669"/>
    <property type="project" value="UniProtKB-SubCell"/>
</dbReference>
<name>A0A3B0V0G3_9ZZZZ</name>
<dbReference type="EC" id="2.7.7.87" evidence="3"/>
<dbReference type="PANTHER" id="PTHR17490">
    <property type="entry name" value="SUA5"/>
    <property type="match status" value="1"/>
</dbReference>
<gene>
    <name evidence="8" type="ORF">MNBD_DELTA04-64</name>
</gene>
<evidence type="ECO:0000259" key="7">
    <source>
        <dbReference type="PROSITE" id="PS51163"/>
    </source>
</evidence>
<evidence type="ECO:0000256" key="3">
    <source>
        <dbReference type="ARBA" id="ARBA00012584"/>
    </source>
</evidence>
<comment type="subcellular location">
    <subcellularLocation>
        <location evidence="1">Cytoplasm</location>
    </subcellularLocation>
</comment>
<dbReference type="InterPro" id="IPR050156">
    <property type="entry name" value="TC-AMP_synthase_SUA5"/>
</dbReference>
<keyword evidence="8" id="KW-0548">Nucleotidyltransferase</keyword>
<keyword evidence="5 8" id="KW-0808">Transferase</keyword>
<dbReference type="Pfam" id="PF01300">
    <property type="entry name" value="Sua5_yciO_yrdC"/>
    <property type="match status" value="1"/>
</dbReference>
<feature type="domain" description="YrdC-like" evidence="7">
    <location>
        <begin position="8"/>
        <end position="194"/>
    </location>
</feature>
<dbReference type="InterPro" id="IPR006070">
    <property type="entry name" value="Sua5-like_dom"/>
</dbReference>
<evidence type="ECO:0000256" key="6">
    <source>
        <dbReference type="ARBA" id="ARBA00048366"/>
    </source>
</evidence>
<dbReference type="Gene3D" id="3.90.870.10">
    <property type="entry name" value="DHBP synthase"/>
    <property type="match status" value="1"/>
</dbReference>
<reference evidence="8" key="1">
    <citation type="submission" date="2018-06" db="EMBL/GenBank/DDBJ databases">
        <authorList>
            <person name="Zhirakovskaya E."/>
        </authorList>
    </citation>
    <scope>NUCLEOTIDE SEQUENCE</scope>
</reference>
<comment type="similarity">
    <text evidence="2">Belongs to the SUA5 family.</text>
</comment>
<protein>
    <recommendedName>
        <fullName evidence="3">L-threonylcarbamoyladenylate synthase</fullName>
        <ecNumber evidence="3">2.7.7.87</ecNumber>
    </recommendedName>
</protein>
<organism evidence="8">
    <name type="scientific">hydrothermal vent metagenome</name>
    <dbReference type="NCBI Taxonomy" id="652676"/>
    <lineage>
        <taxon>unclassified sequences</taxon>
        <taxon>metagenomes</taxon>
        <taxon>ecological metagenomes</taxon>
    </lineage>
</organism>
<proteinExistence type="inferred from homology"/>
<keyword evidence="4" id="KW-0963">Cytoplasm</keyword>
<evidence type="ECO:0000256" key="2">
    <source>
        <dbReference type="ARBA" id="ARBA00007663"/>
    </source>
</evidence>
<dbReference type="EMBL" id="UOEY01000035">
    <property type="protein sequence ID" value="VAW37035.1"/>
    <property type="molecule type" value="Genomic_DNA"/>
</dbReference>
<dbReference type="GO" id="GO:0003725">
    <property type="term" value="F:double-stranded RNA binding"/>
    <property type="evidence" value="ECO:0007669"/>
    <property type="project" value="InterPro"/>
</dbReference>